<dbReference type="EMBL" id="CP053452">
    <property type="protein sequence ID" value="QJW99379.1"/>
    <property type="molecule type" value="Genomic_DNA"/>
</dbReference>
<dbReference type="InterPro" id="IPR015422">
    <property type="entry name" value="PyrdxlP-dep_Trfase_small"/>
</dbReference>
<feature type="domain" description="Aminotransferase class I/classII large" evidence="7">
    <location>
        <begin position="32"/>
        <end position="384"/>
    </location>
</feature>
<dbReference type="InterPro" id="IPR015424">
    <property type="entry name" value="PyrdxlP-dep_Trfase"/>
</dbReference>
<evidence type="ECO:0000256" key="5">
    <source>
        <dbReference type="ARBA" id="ARBA00022898"/>
    </source>
</evidence>
<keyword evidence="3 6" id="KW-0032">Aminotransferase</keyword>
<dbReference type="GO" id="GO:0006520">
    <property type="term" value="P:amino acid metabolic process"/>
    <property type="evidence" value="ECO:0007669"/>
    <property type="project" value="InterPro"/>
</dbReference>
<dbReference type="EC" id="2.6.1.-" evidence="6"/>
<evidence type="ECO:0000256" key="4">
    <source>
        <dbReference type="ARBA" id="ARBA00022679"/>
    </source>
</evidence>
<dbReference type="Gene3D" id="3.90.1150.10">
    <property type="entry name" value="Aspartate Aminotransferase, domain 1"/>
    <property type="match status" value="1"/>
</dbReference>
<dbReference type="InterPro" id="IPR004839">
    <property type="entry name" value="Aminotransferase_I/II_large"/>
</dbReference>
<proteinExistence type="inferred from homology"/>
<dbReference type="SUPFAM" id="SSF53383">
    <property type="entry name" value="PLP-dependent transferases"/>
    <property type="match status" value="1"/>
</dbReference>
<evidence type="ECO:0000256" key="2">
    <source>
        <dbReference type="ARBA" id="ARBA00007441"/>
    </source>
</evidence>
<dbReference type="PROSITE" id="PS00105">
    <property type="entry name" value="AA_TRANSFER_CLASS_1"/>
    <property type="match status" value="1"/>
</dbReference>
<dbReference type="KEGG" id="ftj:FTUN_6991"/>
<keyword evidence="9" id="KW-1185">Reference proteome</keyword>
<comment type="similarity">
    <text evidence="2 6">Belongs to the class-I pyridoxal-phosphate-dependent aminotransferase family.</text>
</comment>
<evidence type="ECO:0000256" key="1">
    <source>
        <dbReference type="ARBA" id="ARBA00001933"/>
    </source>
</evidence>
<dbReference type="GO" id="GO:0030170">
    <property type="term" value="F:pyridoxal phosphate binding"/>
    <property type="evidence" value="ECO:0007669"/>
    <property type="project" value="InterPro"/>
</dbReference>
<organism evidence="8 9">
    <name type="scientific">Frigoriglobus tundricola</name>
    <dbReference type="NCBI Taxonomy" id="2774151"/>
    <lineage>
        <taxon>Bacteria</taxon>
        <taxon>Pseudomonadati</taxon>
        <taxon>Planctomycetota</taxon>
        <taxon>Planctomycetia</taxon>
        <taxon>Gemmatales</taxon>
        <taxon>Gemmataceae</taxon>
        <taxon>Frigoriglobus</taxon>
    </lineage>
</organism>
<dbReference type="PANTHER" id="PTHR46383:SF1">
    <property type="entry name" value="ASPARTATE AMINOTRANSFERASE"/>
    <property type="match status" value="1"/>
</dbReference>
<accession>A0A6M5YZA0</accession>
<dbReference type="Proteomes" id="UP000503447">
    <property type="component" value="Chromosome"/>
</dbReference>
<dbReference type="FunFam" id="3.40.640.10:FF:000033">
    <property type="entry name" value="Aspartate aminotransferase"/>
    <property type="match status" value="1"/>
</dbReference>
<evidence type="ECO:0000313" key="9">
    <source>
        <dbReference type="Proteomes" id="UP000503447"/>
    </source>
</evidence>
<dbReference type="GO" id="GO:0008483">
    <property type="term" value="F:transaminase activity"/>
    <property type="evidence" value="ECO:0007669"/>
    <property type="project" value="UniProtKB-KW"/>
</dbReference>
<gene>
    <name evidence="8" type="ORF">FTUN_6991</name>
</gene>
<dbReference type="RefSeq" id="WP_171474357.1">
    <property type="nucleotide sequence ID" value="NZ_CP053452.2"/>
</dbReference>
<dbReference type="CDD" id="cd00609">
    <property type="entry name" value="AAT_like"/>
    <property type="match status" value="1"/>
</dbReference>
<evidence type="ECO:0000256" key="6">
    <source>
        <dbReference type="RuleBase" id="RU000481"/>
    </source>
</evidence>
<dbReference type="Pfam" id="PF00155">
    <property type="entry name" value="Aminotran_1_2"/>
    <property type="match status" value="1"/>
</dbReference>
<evidence type="ECO:0000259" key="7">
    <source>
        <dbReference type="Pfam" id="PF00155"/>
    </source>
</evidence>
<keyword evidence="5" id="KW-0663">Pyridoxal phosphate</keyword>
<dbReference type="PANTHER" id="PTHR46383">
    <property type="entry name" value="ASPARTATE AMINOTRANSFERASE"/>
    <property type="match status" value="1"/>
</dbReference>
<name>A0A6M5YZA0_9BACT</name>
<evidence type="ECO:0000313" key="8">
    <source>
        <dbReference type="EMBL" id="QJW99379.1"/>
    </source>
</evidence>
<dbReference type="InterPro" id="IPR050596">
    <property type="entry name" value="AspAT/PAT-like"/>
</dbReference>
<dbReference type="Gene3D" id="3.40.640.10">
    <property type="entry name" value="Type I PLP-dependent aspartate aminotransferase-like (Major domain)"/>
    <property type="match status" value="1"/>
</dbReference>
<dbReference type="InterPro" id="IPR015421">
    <property type="entry name" value="PyrdxlP-dep_Trfase_major"/>
</dbReference>
<protein>
    <recommendedName>
        <fullName evidence="6">Aminotransferase</fullName>
        <ecNumber evidence="6">2.6.1.-</ecNumber>
    </recommendedName>
</protein>
<comment type="cofactor">
    <cofactor evidence="1 6">
        <name>pyridoxal 5'-phosphate</name>
        <dbReference type="ChEBI" id="CHEBI:597326"/>
    </cofactor>
</comment>
<dbReference type="InterPro" id="IPR004838">
    <property type="entry name" value="NHTrfase_class1_PyrdxlP-BS"/>
</dbReference>
<sequence length="398" mass="42207">MIRISTLAASVKPSATLAAGAKARQLKAAGIKVFDFSLGEPDFNTPKHICDAAERAALAGNTHYTPTSGTPEVKAAICKWYKTFHGLDCAPENVIVSNGAKHSIHNALAATVGAGDEVVIPTPYWVSYSDLVSMTGATPVLVTTTPESGFKMTPAQLRAAITPRTRVLMLNSPNNPTGSVYSRAELEALVDAMDATDAAILSDEIYEQLIYGGAKPTCVATLRPWLKDRTITISGASKSYAMTGWRMGWAIAPPALVKAMDTIQSQETSCPSSVSQAALVAALTGPQECVAEMRAEFAHRRELTVGLLTALPGVKLPVPDGAFYAFFDVSAYFGKTFGDKVVTDSLTFCGALLEQAHVNLVPGVAFGAEGFVRMSFATSRDVIEGGIGRLKDWLRTGK</sequence>
<keyword evidence="4 6" id="KW-0808">Transferase</keyword>
<reference evidence="9" key="1">
    <citation type="submission" date="2020-05" db="EMBL/GenBank/DDBJ databases">
        <title>Frigoriglobus tundricola gen. nov., sp. nov., a psychrotolerant cellulolytic planctomycete of the family Gemmataceae with two divergent copies of 16S rRNA gene.</title>
        <authorList>
            <person name="Kulichevskaya I.S."/>
            <person name="Ivanova A.A."/>
            <person name="Naumoff D.G."/>
            <person name="Beletsky A.V."/>
            <person name="Rijpstra W.I.C."/>
            <person name="Sinninghe Damste J.S."/>
            <person name="Mardanov A.V."/>
            <person name="Ravin N.V."/>
            <person name="Dedysh S.N."/>
        </authorList>
    </citation>
    <scope>NUCLEOTIDE SEQUENCE [LARGE SCALE GENOMIC DNA]</scope>
    <source>
        <strain evidence="9">PL17</strain>
    </source>
</reference>
<dbReference type="AlphaFoldDB" id="A0A6M5YZA0"/>
<evidence type="ECO:0000256" key="3">
    <source>
        <dbReference type="ARBA" id="ARBA00022576"/>
    </source>
</evidence>